<feature type="region of interest" description="Disordered" evidence="7">
    <location>
        <begin position="127"/>
        <end position="150"/>
    </location>
</feature>
<dbReference type="InParanoid" id="A0A3P8UXS2"/>
<keyword evidence="10" id="KW-1185">Reference proteome</keyword>
<evidence type="ECO:0000256" key="6">
    <source>
        <dbReference type="ARBA" id="ARBA00023183"/>
    </source>
</evidence>
<dbReference type="GO" id="GO:0007267">
    <property type="term" value="P:cell-cell signaling"/>
    <property type="evidence" value="ECO:0007669"/>
    <property type="project" value="TreeGrafter"/>
</dbReference>
<keyword evidence="5" id="KW-1015">Disulfide bond</keyword>
<keyword evidence="4 8" id="KW-0732">Signal</keyword>
<evidence type="ECO:0000256" key="3">
    <source>
        <dbReference type="ARBA" id="ARBA00022525"/>
    </source>
</evidence>
<keyword evidence="3" id="KW-0964">Secreted</keyword>
<protein>
    <submittedName>
        <fullName evidence="9">Fibroblast growth factor binding protein 3</fullName>
    </submittedName>
</protein>
<sequence>MSVLPHGSWLLLLVLLVTDAEQQQVKQDKPRSRPATPPADRRREHLVQISGELTTKDGHRCVWQTSGNVRVNLYWCRYAGKPDLCLAYGVKSSLYWKNLMEMLRKRRNTCEGEKVLKVRSCKKAPAEAHMKLTQRGRDEDDKDDSSRRETMIKRSLDEKKTEEETVLEEVMNDMVVEESYCSDRWRSICSFLLKVFEGQ</sequence>
<dbReference type="PANTHER" id="PTHR15258">
    <property type="entry name" value="FGF BINDING PROTEIN-RELATED"/>
    <property type="match status" value="1"/>
</dbReference>
<comment type="similarity">
    <text evidence="2">Belongs to the fibroblast growth factor-binding protein family.</text>
</comment>
<dbReference type="Proteomes" id="UP000265120">
    <property type="component" value="Chromosome 12"/>
</dbReference>
<reference evidence="9 10" key="1">
    <citation type="journal article" date="2014" name="Nat. Genet.">
        <title>Whole-genome sequence of a flatfish provides insights into ZW sex chromosome evolution and adaptation to a benthic lifestyle.</title>
        <authorList>
            <person name="Chen S."/>
            <person name="Zhang G."/>
            <person name="Shao C."/>
            <person name="Huang Q."/>
            <person name="Liu G."/>
            <person name="Zhang P."/>
            <person name="Song W."/>
            <person name="An N."/>
            <person name="Chalopin D."/>
            <person name="Volff J.N."/>
            <person name="Hong Y."/>
            <person name="Li Q."/>
            <person name="Sha Z."/>
            <person name="Zhou H."/>
            <person name="Xie M."/>
            <person name="Yu Q."/>
            <person name="Liu Y."/>
            <person name="Xiang H."/>
            <person name="Wang N."/>
            <person name="Wu K."/>
            <person name="Yang C."/>
            <person name="Zhou Q."/>
            <person name="Liao X."/>
            <person name="Yang L."/>
            <person name="Hu Q."/>
            <person name="Zhang J."/>
            <person name="Meng L."/>
            <person name="Jin L."/>
            <person name="Tian Y."/>
            <person name="Lian J."/>
            <person name="Yang J."/>
            <person name="Miao G."/>
            <person name="Liu S."/>
            <person name="Liang Z."/>
            <person name="Yan F."/>
            <person name="Li Y."/>
            <person name="Sun B."/>
            <person name="Zhang H."/>
            <person name="Zhang J."/>
            <person name="Zhu Y."/>
            <person name="Du M."/>
            <person name="Zhao Y."/>
            <person name="Schartl M."/>
            <person name="Tang Q."/>
            <person name="Wang J."/>
        </authorList>
    </citation>
    <scope>NUCLEOTIDE SEQUENCE</scope>
</reference>
<feature type="chain" id="PRO_5018095224" evidence="8">
    <location>
        <begin position="23"/>
        <end position="199"/>
    </location>
</feature>
<name>A0A3P8UXS2_CYNSE</name>
<dbReference type="PANTHER" id="PTHR15258:SF3">
    <property type="entry name" value="FIBROBLAST GROWTH FACTOR-BINDING PROTEIN 3"/>
    <property type="match status" value="1"/>
</dbReference>
<accession>A0A3P8UXS2</accession>
<dbReference type="OMA" id="QCAYRGE"/>
<evidence type="ECO:0000256" key="1">
    <source>
        <dbReference type="ARBA" id="ARBA00004613"/>
    </source>
</evidence>
<dbReference type="InterPro" id="IPR010510">
    <property type="entry name" value="FGF1-bd"/>
</dbReference>
<evidence type="ECO:0000256" key="5">
    <source>
        <dbReference type="ARBA" id="ARBA00023157"/>
    </source>
</evidence>
<evidence type="ECO:0000313" key="9">
    <source>
        <dbReference type="Ensembl" id="ENSCSEP00000006619.1"/>
    </source>
</evidence>
<organism evidence="9 10">
    <name type="scientific">Cynoglossus semilaevis</name>
    <name type="common">Tongue sole</name>
    <dbReference type="NCBI Taxonomy" id="244447"/>
    <lineage>
        <taxon>Eukaryota</taxon>
        <taxon>Metazoa</taxon>
        <taxon>Chordata</taxon>
        <taxon>Craniata</taxon>
        <taxon>Vertebrata</taxon>
        <taxon>Euteleostomi</taxon>
        <taxon>Actinopterygii</taxon>
        <taxon>Neopterygii</taxon>
        <taxon>Teleostei</taxon>
        <taxon>Neoteleostei</taxon>
        <taxon>Acanthomorphata</taxon>
        <taxon>Carangaria</taxon>
        <taxon>Pleuronectiformes</taxon>
        <taxon>Pleuronectoidei</taxon>
        <taxon>Cynoglossidae</taxon>
        <taxon>Cynoglossinae</taxon>
        <taxon>Cynoglossus</taxon>
    </lineage>
</organism>
<proteinExistence type="inferred from homology"/>
<evidence type="ECO:0000313" key="10">
    <source>
        <dbReference type="Proteomes" id="UP000265120"/>
    </source>
</evidence>
<feature type="signal peptide" evidence="8">
    <location>
        <begin position="1"/>
        <end position="22"/>
    </location>
</feature>
<evidence type="ECO:0000256" key="4">
    <source>
        <dbReference type="ARBA" id="ARBA00022729"/>
    </source>
</evidence>
<dbReference type="GO" id="GO:0005576">
    <property type="term" value="C:extracellular region"/>
    <property type="evidence" value="ECO:0007669"/>
    <property type="project" value="UniProtKB-SubCell"/>
</dbReference>
<dbReference type="STRING" id="244447.ENSCSEP00000006619"/>
<dbReference type="GeneTree" id="ENSGT01040000243039"/>
<keyword evidence="6" id="KW-0340">Growth factor binding</keyword>
<evidence type="ECO:0000256" key="8">
    <source>
        <dbReference type="SAM" id="SignalP"/>
    </source>
</evidence>
<reference evidence="9" key="3">
    <citation type="submission" date="2025-09" db="UniProtKB">
        <authorList>
            <consortium name="Ensembl"/>
        </authorList>
    </citation>
    <scope>IDENTIFICATION</scope>
</reference>
<dbReference type="GO" id="GO:0019838">
    <property type="term" value="F:growth factor binding"/>
    <property type="evidence" value="ECO:0007669"/>
    <property type="project" value="UniProtKB-KW"/>
</dbReference>
<reference evidence="9" key="2">
    <citation type="submission" date="2025-08" db="UniProtKB">
        <authorList>
            <consortium name="Ensembl"/>
        </authorList>
    </citation>
    <scope>IDENTIFICATION</scope>
</reference>
<evidence type="ECO:0000256" key="2">
    <source>
        <dbReference type="ARBA" id="ARBA00008326"/>
    </source>
</evidence>
<dbReference type="Ensembl" id="ENSCSET00000006693.1">
    <property type="protein sequence ID" value="ENSCSEP00000006619.1"/>
    <property type="gene ID" value="ENSCSEG00000004282.1"/>
</dbReference>
<evidence type="ECO:0000256" key="7">
    <source>
        <dbReference type="SAM" id="MobiDB-lite"/>
    </source>
</evidence>
<comment type="subcellular location">
    <subcellularLocation>
        <location evidence="1">Secreted</location>
    </subcellularLocation>
</comment>
<dbReference type="Pfam" id="PF06473">
    <property type="entry name" value="FGF-BP1"/>
    <property type="match status" value="1"/>
</dbReference>
<dbReference type="AlphaFoldDB" id="A0A3P8UXS2"/>